<keyword evidence="2" id="KW-1185">Reference proteome</keyword>
<protein>
    <submittedName>
        <fullName evidence="1">Uncharacterized protein</fullName>
    </submittedName>
</protein>
<reference evidence="1 2" key="1">
    <citation type="journal article" date="2021" name="BMC Genomics">
        <title>Datura genome reveals duplications of psychoactive alkaloid biosynthetic genes and high mutation rate following tissue culture.</title>
        <authorList>
            <person name="Rajewski A."/>
            <person name="Carter-House D."/>
            <person name="Stajich J."/>
            <person name="Litt A."/>
        </authorList>
    </citation>
    <scope>NUCLEOTIDE SEQUENCE [LARGE SCALE GENOMIC DNA]</scope>
    <source>
        <strain evidence="1">AR-01</strain>
    </source>
</reference>
<evidence type="ECO:0000313" key="2">
    <source>
        <dbReference type="Proteomes" id="UP000823775"/>
    </source>
</evidence>
<comment type="caution">
    <text evidence="1">The sequence shown here is derived from an EMBL/GenBank/DDBJ whole genome shotgun (WGS) entry which is preliminary data.</text>
</comment>
<gene>
    <name evidence="1" type="ORF">HAX54_004508</name>
</gene>
<dbReference type="EMBL" id="JACEIK010000121">
    <property type="protein sequence ID" value="MCD7450211.1"/>
    <property type="molecule type" value="Genomic_DNA"/>
</dbReference>
<name>A0ABS8RTR6_DATST</name>
<proteinExistence type="predicted"/>
<evidence type="ECO:0000313" key="1">
    <source>
        <dbReference type="EMBL" id="MCD7450211.1"/>
    </source>
</evidence>
<sequence length="108" mass="11774">MAPISICVFEAHAGCVTRPKRWLGAGHNVISYRWTSSLSSNMGHNVISNNWTPGLGPTMDHNVANCHDVLLKLDPEPQLGYGVIMEALKTGYDPPDLNLVPPDVILLL</sequence>
<accession>A0ABS8RTR6</accession>
<organism evidence="1 2">
    <name type="scientific">Datura stramonium</name>
    <name type="common">Jimsonweed</name>
    <name type="synonym">Common thornapple</name>
    <dbReference type="NCBI Taxonomy" id="4076"/>
    <lineage>
        <taxon>Eukaryota</taxon>
        <taxon>Viridiplantae</taxon>
        <taxon>Streptophyta</taxon>
        <taxon>Embryophyta</taxon>
        <taxon>Tracheophyta</taxon>
        <taxon>Spermatophyta</taxon>
        <taxon>Magnoliopsida</taxon>
        <taxon>eudicotyledons</taxon>
        <taxon>Gunneridae</taxon>
        <taxon>Pentapetalae</taxon>
        <taxon>asterids</taxon>
        <taxon>lamiids</taxon>
        <taxon>Solanales</taxon>
        <taxon>Solanaceae</taxon>
        <taxon>Solanoideae</taxon>
        <taxon>Datureae</taxon>
        <taxon>Datura</taxon>
    </lineage>
</organism>
<dbReference type="Proteomes" id="UP000823775">
    <property type="component" value="Unassembled WGS sequence"/>
</dbReference>